<sequence length="44" mass="4737">MTYKIMAINAGSSSLKFQLLNMPQGALLCQGLIERIGLPEAASR</sequence>
<evidence type="ECO:0000256" key="1">
    <source>
        <dbReference type="ARBA" id="ARBA00008748"/>
    </source>
</evidence>
<evidence type="ECO:0000256" key="3">
    <source>
        <dbReference type="ARBA" id="ARBA00022741"/>
    </source>
</evidence>
<dbReference type="PROSITE" id="PS01075">
    <property type="entry name" value="ACETATE_KINASE_1"/>
    <property type="match status" value="1"/>
</dbReference>
<evidence type="ECO:0000313" key="7">
    <source>
        <dbReference type="Proteomes" id="UP000254387"/>
    </source>
</evidence>
<evidence type="ECO:0000256" key="2">
    <source>
        <dbReference type="ARBA" id="ARBA00022679"/>
    </source>
</evidence>
<dbReference type="EC" id="2.7.2.1" evidence="6"/>
<dbReference type="Proteomes" id="UP000254387">
    <property type="component" value="Unassembled WGS sequence"/>
</dbReference>
<dbReference type="EMBL" id="UGMN01000004">
    <property type="protein sequence ID" value="STV52237.1"/>
    <property type="molecule type" value="Genomic_DNA"/>
</dbReference>
<evidence type="ECO:0000256" key="4">
    <source>
        <dbReference type="ARBA" id="ARBA00022777"/>
    </source>
</evidence>
<keyword evidence="5" id="KW-0067">ATP-binding</keyword>
<name>A0A378BSP3_KLEPN</name>
<evidence type="ECO:0000313" key="6">
    <source>
        <dbReference type="EMBL" id="STV52237.1"/>
    </source>
</evidence>
<protein>
    <submittedName>
        <fullName evidence="6">Propionate kinase, propanediol utilization</fullName>
        <ecNumber evidence="6">2.7.2.1</ecNumber>
    </submittedName>
</protein>
<proteinExistence type="inferred from homology"/>
<dbReference type="GO" id="GO:0005524">
    <property type="term" value="F:ATP binding"/>
    <property type="evidence" value="ECO:0007669"/>
    <property type="project" value="UniProtKB-KW"/>
</dbReference>
<dbReference type="AlphaFoldDB" id="A0A378BSP3"/>
<dbReference type="InterPro" id="IPR023865">
    <property type="entry name" value="Aliphatic_acid_kinase_CS"/>
</dbReference>
<gene>
    <name evidence="6" type="primary">ackA_2</name>
    <name evidence="6" type="ORF">NCTC5053_05389</name>
</gene>
<comment type="similarity">
    <text evidence="1">Belongs to the acetokinase family.</text>
</comment>
<dbReference type="Pfam" id="PF00871">
    <property type="entry name" value="Acetate_kinase"/>
    <property type="match status" value="1"/>
</dbReference>
<keyword evidence="4 6" id="KW-0418">Kinase</keyword>
<dbReference type="InterPro" id="IPR043129">
    <property type="entry name" value="ATPase_NBD"/>
</dbReference>
<organism evidence="6 7">
    <name type="scientific">Klebsiella pneumoniae</name>
    <dbReference type="NCBI Taxonomy" id="573"/>
    <lineage>
        <taxon>Bacteria</taxon>
        <taxon>Pseudomonadati</taxon>
        <taxon>Pseudomonadota</taxon>
        <taxon>Gammaproteobacteria</taxon>
        <taxon>Enterobacterales</taxon>
        <taxon>Enterobacteriaceae</taxon>
        <taxon>Klebsiella/Raoultella group</taxon>
        <taxon>Klebsiella</taxon>
        <taxon>Klebsiella pneumoniae complex</taxon>
    </lineage>
</organism>
<reference evidence="6 7" key="1">
    <citation type="submission" date="2018-06" db="EMBL/GenBank/DDBJ databases">
        <authorList>
            <consortium name="Pathogen Informatics"/>
            <person name="Doyle S."/>
        </authorList>
    </citation>
    <scope>NUCLEOTIDE SEQUENCE [LARGE SCALE GENOMIC DNA]</scope>
    <source>
        <strain evidence="6 7">NCTC5053</strain>
    </source>
</reference>
<keyword evidence="2 6" id="KW-0808">Transferase</keyword>
<dbReference type="SUPFAM" id="SSF53067">
    <property type="entry name" value="Actin-like ATPase domain"/>
    <property type="match status" value="1"/>
</dbReference>
<dbReference type="InterPro" id="IPR000890">
    <property type="entry name" value="Aliphatic_acid_kin_short-chain"/>
</dbReference>
<accession>A0A378BSP3</accession>
<dbReference type="GO" id="GO:0008776">
    <property type="term" value="F:acetate kinase activity"/>
    <property type="evidence" value="ECO:0007669"/>
    <property type="project" value="UniProtKB-EC"/>
</dbReference>
<dbReference type="Gene3D" id="3.30.420.40">
    <property type="match status" value="1"/>
</dbReference>
<evidence type="ECO:0000256" key="5">
    <source>
        <dbReference type="ARBA" id="ARBA00022840"/>
    </source>
</evidence>
<keyword evidence="3" id="KW-0547">Nucleotide-binding</keyword>